<proteinExistence type="predicted"/>
<dbReference type="eggNOG" id="COG0500">
    <property type="taxonomic scope" value="Bacteria"/>
</dbReference>
<dbReference type="InterPro" id="IPR029063">
    <property type="entry name" value="SAM-dependent_MTases_sf"/>
</dbReference>
<protein>
    <recommendedName>
        <fullName evidence="1">Methyltransferase domain-containing protein</fullName>
    </recommendedName>
</protein>
<evidence type="ECO:0000313" key="2">
    <source>
        <dbReference type="EMBL" id="KGF31306.1"/>
    </source>
</evidence>
<sequence length="273" mass="30931">MSQRRILPDLDMSQWYKDYMAHIGFAEQPPARWDQRAHSMQQKGLVVSPYIKAFMDRIDFNGIATVLDVGSGNGVLAMQMAPLVEHVYCLDYSRVMLDYVELNARAAGIENISTIHLAKEDDWQGKVPQVDILISSRSGLDADVAALFAKFQRYAKKHIYYSYLVGGRFDQPVIAERLNKQQAPYPDYIHIVNVLYEMGIDPSLSFVEAAGRLASCTDEAAFLKQMEQQYGQLEAEQIALLKDFFEAEKSHFGDAKYGMKWALIDWPVPSSMG</sequence>
<reference evidence="2 3" key="1">
    <citation type="submission" date="2014-07" db="EMBL/GenBank/DDBJ databases">
        <authorList>
            <person name="McCorrison J."/>
            <person name="Sanka R."/>
            <person name="Torralba M."/>
            <person name="Gillis M."/>
            <person name="Haft D.H."/>
            <person name="Methe B."/>
            <person name="Sutton G."/>
            <person name="Nelson K.E."/>
        </authorList>
    </citation>
    <scope>NUCLEOTIDE SEQUENCE [LARGE SCALE GENOMIC DNA]</scope>
    <source>
        <strain evidence="2 3">DNF00040</strain>
    </source>
</reference>
<dbReference type="InterPro" id="IPR041698">
    <property type="entry name" value="Methyltransf_25"/>
</dbReference>
<keyword evidence="3" id="KW-1185">Reference proteome</keyword>
<dbReference type="CDD" id="cd02440">
    <property type="entry name" value="AdoMet_MTases"/>
    <property type="match status" value="1"/>
</dbReference>
<dbReference type="Proteomes" id="UP000029629">
    <property type="component" value="Unassembled WGS sequence"/>
</dbReference>
<dbReference type="Pfam" id="PF13649">
    <property type="entry name" value="Methyltransf_25"/>
    <property type="match status" value="1"/>
</dbReference>
<comment type="caution">
    <text evidence="2">The sequence shown here is derived from an EMBL/GenBank/DDBJ whole genome shotgun (WGS) entry which is preliminary data.</text>
</comment>
<dbReference type="Gene3D" id="3.40.50.150">
    <property type="entry name" value="Vaccinia Virus protein VP39"/>
    <property type="match status" value="1"/>
</dbReference>
<dbReference type="SUPFAM" id="SSF53335">
    <property type="entry name" value="S-adenosyl-L-methionine-dependent methyltransferases"/>
    <property type="match status" value="1"/>
</dbReference>
<dbReference type="OrthoDB" id="9795085at2"/>
<accession>A0A095ZAH4</accession>
<feature type="domain" description="Methyltransferase" evidence="1">
    <location>
        <begin position="66"/>
        <end position="156"/>
    </location>
</feature>
<dbReference type="AlphaFoldDB" id="A0A095ZAH4"/>
<organism evidence="2 3">
    <name type="scientific">Oligella urethralis DNF00040</name>
    <dbReference type="NCBI Taxonomy" id="1401065"/>
    <lineage>
        <taxon>Bacteria</taxon>
        <taxon>Pseudomonadati</taxon>
        <taxon>Pseudomonadota</taxon>
        <taxon>Betaproteobacteria</taxon>
        <taxon>Burkholderiales</taxon>
        <taxon>Alcaligenaceae</taxon>
        <taxon>Oligella</taxon>
    </lineage>
</organism>
<dbReference type="RefSeq" id="WP_036558378.1">
    <property type="nucleotide sequence ID" value="NZ_JRNI01000015.1"/>
</dbReference>
<dbReference type="EMBL" id="JRNI01000015">
    <property type="protein sequence ID" value="KGF31306.1"/>
    <property type="molecule type" value="Genomic_DNA"/>
</dbReference>
<evidence type="ECO:0000313" key="3">
    <source>
        <dbReference type="Proteomes" id="UP000029629"/>
    </source>
</evidence>
<name>A0A095ZAH4_9BURK</name>
<evidence type="ECO:0000259" key="1">
    <source>
        <dbReference type="Pfam" id="PF13649"/>
    </source>
</evidence>
<gene>
    <name evidence="2" type="ORF">HMPREF2130_04130</name>
</gene>